<accession>A0A6A5KG10</accession>
<evidence type="ECO:0000256" key="1">
    <source>
        <dbReference type="SAM" id="MobiDB-lite"/>
    </source>
</evidence>
<feature type="region of interest" description="Disordered" evidence="1">
    <location>
        <begin position="39"/>
        <end position="214"/>
    </location>
</feature>
<keyword evidence="3" id="KW-1185">Reference proteome</keyword>
<dbReference type="Proteomes" id="UP000800040">
    <property type="component" value="Unassembled WGS sequence"/>
</dbReference>
<feature type="region of interest" description="Disordered" evidence="1">
    <location>
        <begin position="532"/>
        <end position="551"/>
    </location>
</feature>
<evidence type="ECO:0000313" key="3">
    <source>
        <dbReference type="Proteomes" id="UP000800040"/>
    </source>
</evidence>
<feature type="compositionally biased region" description="Polar residues" evidence="1">
    <location>
        <begin position="307"/>
        <end position="328"/>
    </location>
</feature>
<feature type="compositionally biased region" description="Polar residues" evidence="1">
    <location>
        <begin position="116"/>
        <end position="135"/>
    </location>
</feature>
<feature type="region of interest" description="Disordered" evidence="1">
    <location>
        <begin position="710"/>
        <end position="737"/>
    </location>
</feature>
<name>A0A6A5KG10_9PLEO</name>
<evidence type="ECO:0000313" key="2">
    <source>
        <dbReference type="EMBL" id="KAF1837215.1"/>
    </source>
</evidence>
<dbReference type="EMBL" id="ML975264">
    <property type="protein sequence ID" value="KAF1837215.1"/>
    <property type="molecule type" value="Genomic_DNA"/>
</dbReference>
<proteinExistence type="predicted"/>
<protein>
    <submittedName>
        <fullName evidence="2">Uncharacterized protein</fullName>
    </submittedName>
</protein>
<feature type="region of interest" description="Disordered" evidence="1">
    <location>
        <begin position="1"/>
        <end position="25"/>
    </location>
</feature>
<feature type="compositionally biased region" description="Low complexity" evidence="1">
    <location>
        <begin position="377"/>
        <end position="388"/>
    </location>
</feature>
<dbReference type="OrthoDB" id="3438840at2759"/>
<feature type="compositionally biased region" description="Polar residues" evidence="1">
    <location>
        <begin position="718"/>
        <end position="737"/>
    </location>
</feature>
<reference evidence="2" key="1">
    <citation type="submission" date="2020-01" db="EMBL/GenBank/DDBJ databases">
        <authorList>
            <consortium name="DOE Joint Genome Institute"/>
            <person name="Haridas S."/>
            <person name="Albert R."/>
            <person name="Binder M."/>
            <person name="Bloem J."/>
            <person name="Labutti K."/>
            <person name="Salamov A."/>
            <person name="Andreopoulos B."/>
            <person name="Baker S.E."/>
            <person name="Barry K."/>
            <person name="Bills G."/>
            <person name="Bluhm B.H."/>
            <person name="Cannon C."/>
            <person name="Castanera R."/>
            <person name="Culley D.E."/>
            <person name="Daum C."/>
            <person name="Ezra D."/>
            <person name="Gonzalez J.B."/>
            <person name="Henrissat B."/>
            <person name="Kuo A."/>
            <person name="Liang C."/>
            <person name="Lipzen A."/>
            <person name="Lutzoni F."/>
            <person name="Magnuson J."/>
            <person name="Mondo S."/>
            <person name="Nolan M."/>
            <person name="Ohm R."/>
            <person name="Pangilinan J."/>
            <person name="Park H.-J."/>
            <person name="Ramirez L."/>
            <person name="Alfaro M."/>
            <person name="Sun H."/>
            <person name="Tritt A."/>
            <person name="Yoshinaga Y."/>
            <person name="Zwiers L.-H."/>
            <person name="Turgeon B.G."/>
            <person name="Goodwin S.B."/>
            <person name="Spatafora J.W."/>
            <person name="Crous P.W."/>
            <person name="Grigoriev I.V."/>
        </authorList>
    </citation>
    <scope>NUCLEOTIDE SEQUENCE</scope>
    <source>
        <strain evidence="2">P77</strain>
    </source>
</reference>
<feature type="region of interest" description="Disordered" evidence="1">
    <location>
        <begin position="277"/>
        <end position="414"/>
    </location>
</feature>
<dbReference type="AlphaFoldDB" id="A0A6A5KG10"/>
<organism evidence="2 3">
    <name type="scientific">Decorospora gaudefroyi</name>
    <dbReference type="NCBI Taxonomy" id="184978"/>
    <lineage>
        <taxon>Eukaryota</taxon>
        <taxon>Fungi</taxon>
        <taxon>Dikarya</taxon>
        <taxon>Ascomycota</taxon>
        <taxon>Pezizomycotina</taxon>
        <taxon>Dothideomycetes</taxon>
        <taxon>Pleosporomycetidae</taxon>
        <taxon>Pleosporales</taxon>
        <taxon>Pleosporineae</taxon>
        <taxon>Pleosporaceae</taxon>
        <taxon>Decorospora</taxon>
    </lineage>
</organism>
<gene>
    <name evidence="2" type="ORF">BDW02DRAFT_544418</name>
</gene>
<feature type="compositionally biased region" description="Low complexity" evidence="1">
    <location>
        <begin position="291"/>
        <end position="306"/>
    </location>
</feature>
<sequence length="817" mass="89345">MAVAAASRPMMPHGQPRSPTLSDAGMILPAFDADFDRAASPAPLMERPPSPPVLYKHANSSQARLSSAPQSRRCASQQSKSPPLSAQSSRSTLRNMAVSDAAANKGRTARDDALASSPTIQNALSSRSPGQWNGQEQRRLSPASSSVFSEDFESWPGFDSHDNFEDSGVDLEEREKQDHLTNATEVDEGVGTEQWPEERNSSGSDEDDGPNSSAALSRRAEIILANAKKRLNVMEGNLRGARESLVVSPTFNLRNMPSDLSQHISASRERDRRLYAGIGPIPPRVNPYRQSLLSPSSSPGHSRGLSETSVPLSFTPSYMTRTPSNKRASSAFGHTSGPWSAEGYGQGRFPIKESRSVEHLRDPRSTWSSTEREHAVRSASRSSKSPPALETLPEDEDAARVHRSPSAASGLRDQMNDLKGRISSLKLKAQEDHLRRRSMQSLRSSSPFTSAETWYARPNVYQSDGPITANAGLGIMTESPTRDALYNNEHDRPWTATTTTSQKYGEQLVNGDVKEPQKASSGYIYSSQPYGDMKADHAGEAGASEEDVDETDHGDFVSVAGEDTEPGPGSVYEDAVYEMPTTERHEDRVDAFDYETFFLHSAMGTYSLGDRRSSTSSGTSTATTRPVTAVQTFADVSTAEKRGSYHQRNPSVDSVSTVATFATAAEEQFDDEVENEQMENFSQQILSTQNRTLSRPETRNGLAALRSDSAINMRRGNGSPTQTSISRGSSSPGDLASGLQTSKIFSILTEGSRDEPRLALSEEETQLIYGLAAGIRQVCSNLQNTYGEAYERKEWRRRLDEARRILNGEDVEDDQSF</sequence>
<feature type="compositionally biased region" description="Polar residues" evidence="1">
    <location>
        <begin position="58"/>
        <end position="94"/>
    </location>
</feature>
<feature type="compositionally biased region" description="Basic and acidic residues" evidence="1">
    <location>
        <begin position="350"/>
        <end position="376"/>
    </location>
</feature>